<gene>
    <name evidence="2" type="ORF">LAD12857_28860</name>
</gene>
<sequence length="143" mass="16146">MYEIFVKLLDERGVTAYKVSKATGIAGSTFTDWKTGRSTPKQDKLQKIADYFGVSIEYLMTGVEGSTKEEAELNSRDKRDIAKDLDRIMNEIRNEEGGPLFYNGQPLDPEDMIFLSKAIEAALTDAKKKNKVTFNPNKNKTKK</sequence>
<dbReference type="SMART" id="SM00530">
    <property type="entry name" value="HTH_XRE"/>
    <property type="match status" value="1"/>
</dbReference>
<dbReference type="Gene3D" id="1.10.260.40">
    <property type="entry name" value="lambda repressor-like DNA-binding domains"/>
    <property type="match status" value="1"/>
</dbReference>
<dbReference type="RefSeq" id="WP_346065526.1">
    <property type="nucleotide sequence ID" value="NZ_BRPJ01000051.1"/>
</dbReference>
<feature type="domain" description="HTH cro/C1-type" evidence="1">
    <location>
        <begin position="7"/>
        <end position="59"/>
    </location>
</feature>
<evidence type="ECO:0000259" key="1">
    <source>
        <dbReference type="PROSITE" id="PS50943"/>
    </source>
</evidence>
<reference evidence="2 3" key="1">
    <citation type="journal article" date="2024" name="Int. J. Syst. Evol. Microbiol.">
        <title>Lacrimispora brassicae sp. nov. isolated from fermented cabbage, and proposal of Clostridium indicum Gundawar et al. 2019 and Clostridium methoxybenzovorans Mechichi et al. 1999 as heterotypic synonyms of Lacrimispora amygdalina (Parshina et al. 2003) Haas and Blanchard 2020 and Lacrimispora indolis (McClung and McCoy 1957) Haas and Blanchard 2020, respectively.</title>
        <authorList>
            <person name="Kobayashi H."/>
            <person name="Tanizawa Y."/>
            <person name="Sakamoto M."/>
            <person name="Ohkuma M."/>
            <person name="Tohno M."/>
        </authorList>
    </citation>
    <scope>NUCLEOTIDE SEQUENCE [LARGE SCALE GENOMIC DNA]</scope>
    <source>
        <strain evidence="2 3">DSM 12857</strain>
    </source>
</reference>
<comment type="caution">
    <text evidence="2">The sequence shown here is derived from an EMBL/GenBank/DDBJ whole genome shotgun (WGS) entry which is preliminary data.</text>
</comment>
<keyword evidence="3" id="KW-1185">Reference proteome</keyword>
<protein>
    <submittedName>
        <fullName evidence="2">Transcriptional regulator</fullName>
    </submittedName>
</protein>
<organism evidence="2 3">
    <name type="scientific">Lacrimispora amygdalina</name>
    <dbReference type="NCBI Taxonomy" id="253257"/>
    <lineage>
        <taxon>Bacteria</taxon>
        <taxon>Bacillati</taxon>
        <taxon>Bacillota</taxon>
        <taxon>Clostridia</taxon>
        <taxon>Lachnospirales</taxon>
        <taxon>Lachnospiraceae</taxon>
        <taxon>Lacrimispora</taxon>
    </lineage>
</organism>
<dbReference type="Proteomes" id="UP001419084">
    <property type="component" value="Unassembled WGS sequence"/>
</dbReference>
<dbReference type="EMBL" id="BRPJ01000051">
    <property type="protein sequence ID" value="GLB30963.1"/>
    <property type="molecule type" value="Genomic_DNA"/>
</dbReference>
<proteinExistence type="predicted"/>
<evidence type="ECO:0000313" key="2">
    <source>
        <dbReference type="EMBL" id="GLB30963.1"/>
    </source>
</evidence>
<dbReference type="PROSITE" id="PS50943">
    <property type="entry name" value="HTH_CROC1"/>
    <property type="match status" value="1"/>
</dbReference>
<accession>A0ABQ5M7N8</accession>
<dbReference type="InterPro" id="IPR010982">
    <property type="entry name" value="Lambda_DNA-bd_dom_sf"/>
</dbReference>
<dbReference type="CDD" id="cd00093">
    <property type="entry name" value="HTH_XRE"/>
    <property type="match status" value="1"/>
</dbReference>
<dbReference type="SUPFAM" id="SSF47413">
    <property type="entry name" value="lambda repressor-like DNA-binding domains"/>
    <property type="match status" value="1"/>
</dbReference>
<dbReference type="InterPro" id="IPR001387">
    <property type="entry name" value="Cro/C1-type_HTH"/>
</dbReference>
<dbReference type="Pfam" id="PF12844">
    <property type="entry name" value="HTH_19"/>
    <property type="match status" value="1"/>
</dbReference>
<evidence type="ECO:0000313" key="3">
    <source>
        <dbReference type="Proteomes" id="UP001419084"/>
    </source>
</evidence>
<name>A0ABQ5M7N8_9FIRM</name>